<keyword evidence="1" id="KW-1133">Transmembrane helix</keyword>
<accession>A0ABW1FBD4</accession>
<feature type="transmembrane region" description="Helical" evidence="1">
    <location>
        <begin position="74"/>
        <end position="95"/>
    </location>
</feature>
<keyword evidence="3" id="KW-1185">Reference proteome</keyword>
<proteinExistence type="predicted"/>
<gene>
    <name evidence="2" type="ORF">ACFP3M_00970</name>
</gene>
<evidence type="ECO:0000313" key="3">
    <source>
        <dbReference type="Proteomes" id="UP001596241"/>
    </source>
</evidence>
<feature type="transmembrane region" description="Helical" evidence="1">
    <location>
        <begin position="101"/>
        <end position="121"/>
    </location>
</feature>
<dbReference type="RefSeq" id="WP_345081956.1">
    <property type="nucleotide sequence ID" value="NZ_BAAAWG010000006.1"/>
</dbReference>
<dbReference type="InterPro" id="IPR025597">
    <property type="entry name" value="DUF4345"/>
</dbReference>
<sequence>MTRAKALRWLALAMGYGCAAIGLFHVLGGNAAIPGAPGAGATVDSLGRFLGAVFTGYGLAWLRATRQRPIPASSVRLLTGVFLLGALGRVLSVAVTGWPHWFQTALGCLELALSPLLFWLADAEEKAARSATSQVAADAEA</sequence>
<evidence type="ECO:0000256" key="1">
    <source>
        <dbReference type="SAM" id="Phobius"/>
    </source>
</evidence>
<name>A0ABW1FBD4_9ACTN</name>
<keyword evidence="1" id="KW-0472">Membrane</keyword>
<evidence type="ECO:0000313" key="2">
    <source>
        <dbReference type="EMBL" id="MFC5891401.1"/>
    </source>
</evidence>
<reference evidence="3" key="1">
    <citation type="journal article" date="2019" name="Int. J. Syst. Evol. Microbiol.">
        <title>The Global Catalogue of Microorganisms (GCM) 10K type strain sequencing project: providing services to taxonomists for standard genome sequencing and annotation.</title>
        <authorList>
            <consortium name="The Broad Institute Genomics Platform"/>
            <consortium name="The Broad Institute Genome Sequencing Center for Infectious Disease"/>
            <person name="Wu L."/>
            <person name="Ma J."/>
        </authorList>
    </citation>
    <scope>NUCLEOTIDE SEQUENCE [LARGE SCALE GENOMIC DNA]</scope>
    <source>
        <strain evidence="3">CGMCC 1.15809</strain>
    </source>
</reference>
<feature type="transmembrane region" description="Helical" evidence="1">
    <location>
        <begin position="9"/>
        <end position="33"/>
    </location>
</feature>
<dbReference type="Proteomes" id="UP001596241">
    <property type="component" value="Unassembled WGS sequence"/>
</dbReference>
<feature type="transmembrane region" description="Helical" evidence="1">
    <location>
        <begin position="45"/>
        <end position="62"/>
    </location>
</feature>
<keyword evidence="1" id="KW-0812">Transmembrane</keyword>
<dbReference type="EMBL" id="JBHSPW010000001">
    <property type="protein sequence ID" value="MFC5891401.1"/>
    <property type="molecule type" value="Genomic_DNA"/>
</dbReference>
<dbReference type="Pfam" id="PF14248">
    <property type="entry name" value="DUF4345"/>
    <property type="match status" value="1"/>
</dbReference>
<comment type="caution">
    <text evidence="2">The sequence shown here is derived from an EMBL/GenBank/DDBJ whole genome shotgun (WGS) entry which is preliminary data.</text>
</comment>
<organism evidence="2 3">
    <name type="scientific">Streptomyces ramulosus</name>
    <dbReference type="NCBI Taxonomy" id="47762"/>
    <lineage>
        <taxon>Bacteria</taxon>
        <taxon>Bacillati</taxon>
        <taxon>Actinomycetota</taxon>
        <taxon>Actinomycetes</taxon>
        <taxon>Kitasatosporales</taxon>
        <taxon>Streptomycetaceae</taxon>
        <taxon>Streptomyces</taxon>
    </lineage>
</organism>
<protein>
    <submittedName>
        <fullName evidence="2">DUF4345 domain-containing protein</fullName>
    </submittedName>
</protein>